<dbReference type="STRING" id="760192.Halhy_4172"/>
<keyword evidence="1" id="KW-0812">Transmembrane</keyword>
<evidence type="ECO:0000256" key="1">
    <source>
        <dbReference type="SAM" id="Phobius"/>
    </source>
</evidence>
<organism evidence="2 3">
    <name type="scientific">Haliscomenobacter hydrossis (strain ATCC 27775 / DSM 1100 / LMG 10767 / O)</name>
    <dbReference type="NCBI Taxonomy" id="760192"/>
    <lineage>
        <taxon>Bacteria</taxon>
        <taxon>Pseudomonadati</taxon>
        <taxon>Bacteroidota</taxon>
        <taxon>Saprospiria</taxon>
        <taxon>Saprospirales</taxon>
        <taxon>Haliscomenobacteraceae</taxon>
        <taxon>Haliscomenobacter</taxon>
    </lineage>
</organism>
<reference evidence="2 3" key="1">
    <citation type="journal article" date="2011" name="Stand. Genomic Sci.">
        <title>Complete genome sequence of Haliscomenobacter hydrossis type strain (O).</title>
        <authorList>
            <consortium name="US DOE Joint Genome Institute (JGI-PGF)"/>
            <person name="Daligault H."/>
            <person name="Lapidus A."/>
            <person name="Zeytun A."/>
            <person name="Nolan M."/>
            <person name="Lucas S."/>
            <person name="Del Rio T.G."/>
            <person name="Tice H."/>
            <person name="Cheng J.F."/>
            <person name="Tapia R."/>
            <person name="Han C."/>
            <person name="Goodwin L."/>
            <person name="Pitluck S."/>
            <person name="Liolios K."/>
            <person name="Pagani I."/>
            <person name="Ivanova N."/>
            <person name="Huntemann M."/>
            <person name="Mavromatis K."/>
            <person name="Mikhailova N."/>
            <person name="Pati A."/>
            <person name="Chen A."/>
            <person name="Palaniappan K."/>
            <person name="Land M."/>
            <person name="Hauser L."/>
            <person name="Brambilla E.M."/>
            <person name="Rohde M."/>
            <person name="Verbarg S."/>
            <person name="Goker M."/>
            <person name="Bristow J."/>
            <person name="Eisen J.A."/>
            <person name="Markowitz V."/>
            <person name="Hugenholtz P."/>
            <person name="Kyrpides N.C."/>
            <person name="Klenk H.P."/>
            <person name="Woyke T."/>
        </authorList>
    </citation>
    <scope>NUCLEOTIDE SEQUENCE [LARGE SCALE GENOMIC DNA]</scope>
    <source>
        <strain evidence="3">ATCC 27775 / DSM 1100 / LMG 10767 / O</strain>
    </source>
</reference>
<keyword evidence="1" id="KW-1133">Transmembrane helix</keyword>
<accession>F4L4L7</accession>
<dbReference type="KEGG" id="hhy:Halhy_4172"/>
<proteinExistence type="predicted"/>
<feature type="transmembrane region" description="Helical" evidence="1">
    <location>
        <begin position="40"/>
        <end position="57"/>
    </location>
</feature>
<dbReference type="AlphaFoldDB" id="F4L4L7"/>
<gene>
    <name evidence="2" type="ordered locus">Halhy_4172</name>
</gene>
<evidence type="ECO:0000313" key="3">
    <source>
        <dbReference type="Proteomes" id="UP000008461"/>
    </source>
</evidence>
<evidence type="ECO:0000313" key="2">
    <source>
        <dbReference type="EMBL" id="AEE52018.1"/>
    </source>
</evidence>
<dbReference type="HOGENOM" id="CLU_1494240_0_0_10"/>
<keyword evidence="3" id="KW-1185">Reference proteome</keyword>
<keyword evidence="1" id="KW-0472">Membrane</keyword>
<reference key="2">
    <citation type="submission" date="2011-04" db="EMBL/GenBank/DDBJ databases">
        <title>Complete sequence of chromosome of Haliscomenobacter hydrossis DSM 1100.</title>
        <authorList>
            <consortium name="US DOE Joint Genome Institute (JGI-PGF)"/>
            <person name="Lucas S."/>
            <person name="Han J."/>
            <person name="Lapidus A."/>
            <person name="Bruce D."/>
            <person name="Goodwin L."/>
            <person name="Pitluck S."/>
            <person name="Peters L."/>
            <person name="Kyrpides N."/>
            <person name="Mavromatis K."/>
            <person name="Ivanova N."/>
            <person name="Ovchinnikova G."/>
            <person name="Pagani I."/>
            <person name="Daligault H."/>
            <person name="Detter J.C."/>
            <person name="Han C."/>
            <person name="Land M."/>
            <person name="Hauser L."/>
            <person name="Markowitz V."/>
            <person name="Cheng J.-F."/>
            <person name="Hugenholtz P."/>
            <person name="Woyke T."/>
            <person name="Wu D."/>
            <person name="Verbarg S."/>
            <person name="Frueling A."/>
            <person name="Brambilla E."/>
            <person name="Klenk H.-P."/>
            <person name="Eisen J.A."/>
        </authorList>
    </citation>
    <scope>NUCLEOTIDE SEQUENCE</scope>
    <source>
        <strain>DSM 1100</strain>
    </source>
</reference>
<dbReference type="EMBL" id="CP002691">
    <property type="protein sequence ID" value="AEE52018.1"/>
    <property type="molecule type" value="Genomic_DNA"/>
</dbReference>
<dbReference type="Proteomes" id="UP000008461">
    <property type="component" value="Chromosome"/>
</dbReference>
<sequence>MFEVFLPTSNLMDTKELTRWVKPPQVELEPPLLQPNPKNWIWLLLIAATGIFAAINWEDYVVEKDGKLELAPKRKAKLKKELNEIDNAVQYALIARTAGEYPCLNCGNRKTIYLNVGDVWKYGTTRLGENGRYKSDPIDDRLRFLPEFAGNYAECLKMEKIKIYNYVLLPENQKRKSPIIRPPGNPYDI</sequence>
<name>F4L4L7_HALH1</name>
<protein>
    <submittedName>
        <fullName evidence="2">Uncharacterized protein</fullName>
    </submittedName>
</protein>